<name>A0AAV6WXK2_9LAMI</name>
<organism evidence="1 2">
    <name type="scientific">Buddleja alternifolia</name>
    <dbReference type="NCBI Taxonomy" id="168488"/>
    <lineage>
        <taxon>Eukaryota</taxon>
        <taxon>Viridiplantae</taxon>
        <taxon>Streptophyta</taxon>
        <taxon>Embryophyta</taxon>
        <taxon>Tracheophyta</taxon>
        <taxon>Spermatophyta</taxon>
        <taxon>Magnoliopsida</taxon>
        <taxon>eudicotyledons</taxon>
        <taxon>Gunneridae</taxon>
        <taxon>Pentapetalae</taxon>
        <taxon>asterids</taxon>
        <taxon>lamiids</taxon>
        <taxon>Lamiales</taxon>
        <taxon>Scrophulariaceae</taxon>
        <taxon>Buddlejeae</taxon>
        <taxon>Buddleja</taxon>
    </lineage>
</organism>
<accession>A0AAV6WXK2</accession>
<dbReference type="EMBL" id="WHWC01000012">
    <property type="protein sequence ID" value="KAG8373167.1"/>
    <property type="molecule type" value="Genomic_DNA"/>
</dbReference>
<evidence type="ECO:0000313" key="2">
    <source>
        <dbReference type="Proteomes" id="UP000826271"/>
    </source>
</evidence>
<dbReference type="Proteomes" id="UP000826271">
    <property type="component" value="Unassembled WGS sequence"/>
</dbReference>
<reference evidence="1" key="1">
    <citation type="submission" date="2019-10" db="EMBL/GenBank/DDBJ databases">
        <authorList>
            <person name="Zhang R."/>
            <person name="Pan Y."/>
            <person name="Wang J."/>
            <person name="Ma R."/>
            <person name="Yu S."/>
        </authorList>
    </citation>
    <scope>NUCLEOTIDE SEQUENCE</scope>
    <source>
        <strain evidence="1">LA-IB0</strain>
        <tissue evidence="1">Leaf</tissue>
    </source>
</reference>
<comment type="caution">
    <text evidence="1">The sequence shown here is derived from an EMBL/GenBank/DDBJ whole genome shotgun (WGS) entry which is preliminary data.</text>
</comment>
<dbReference type="AlphaFoldDB" id="A0AAV6WXK2"/>
<evidence type="ECO:0000313" key="1">
    <source>
        <dbReference type="EMBL" id="KAG8373167.1"/>
    </source>
</evidence>
<protein>
    <submittedName>
        <fullName evidence="1">Uncharacterized protein</fullName>
    </submittedName>
</protein>
<gene>
    <name evidence="1" type="ORF">BUALT_Bualt12G0142900</name>
</gene>
<sequence length="196" mass="22519">MSDAESSDAMNKDISSTPLRKYIVMVGDKKDNKWICNFSCKTDPYTGTYSRIRAHFIGLRKGEKTRGIALCSKLTNDDREKLKKEEEARDLHGGDLRKRKSDTDTLTMLPPTKKVGSKIVSDMFRMSSREDADIRIARLFYSCGISFNVARSPFWRDAVKAINEAPKVFYNNNYWKLAGDRICERISGREDQGFFF</sequence>
<proteinExistence type="predicted"/>
<keyword evidence="2" id="KW-1185">Reference proteome</keyword>